<feature type="transmembrane region" description="Helical" evidence="7">
    <location>
        <begin position="36"/>
        <end position="57"/>
    </location>
</feature>
<keyword evidence="10" id="KW-1185">Reference proteome</keyword>
<keyword evidence="4" id="KW-1015">Disulfide bond</keyword>
<evidence type="ECO:0000313" key="9">
    <source>
        <dbReference type="EMBL" id="GAA4718709.1"/>
    </source>
</evidence>
<keyword evidence="7" id="KW-0812">Transmembrane</keyword>
<evidence type="ECO:0000256" key="4">
    <source>
        <dbReference type="ARBA" id="ARBA00023157"/>
    </source>
</evidence>
<feature type="region of interest" description="Disordered" evidence="6">
    <location>
        <begin position="1"/>
        <end position="29"/>
    </location>
</feature>
<evidence type="ECO:0000259" key="8">
    <source>
        <dbReference type="PROSITE" id="PS51352"/>
    </source>
</evidence>
<feature type="domain" description="Thioredoxin" evidence="8">
    <location>
        <begin position="59"/>
        <end position="242"/>
    </location>
</feature>
<dbReference type="Pfam" id="PF13462">
    <property type="entry name" value="Thioredoxin_4"/>
    <property type="match status" value="1"/>
</dbReference>
<dbReference type="PROSITE" id="PS51352">
    <property type="entry name" value="THIOREDOXIN_2"/>
    <property type="match status" value="1"/>
</dbReference>
<dbReference type="Proteomes" id="UP001500843">
    <property type="component" value="Unassembled WGS sequence"/>
</dbReference>
<evidence type="ECO:0000256" key="5">
    <source>
        <dbReference type="ARBA" id="ARBA00023284"/>
    </source>
</evidence>
<dbReference type="PANTHER" id="PTHR13887">
    <property type="entry name" value="GLUTATHIONE S-TRANSFERASE KAPPA"/>
    <property type="match status" value="1"/>
</dbReference>
<evidence type="ECO:0000256" key="2">
    <source>
        <dbReference type="ARBA" id="ARBA00022729"/>
    </source>
</evidence>
<dbReference type="InterPro" id="IPR012336">
    <property type="entry name" value="Thioredoxin-like_fold"/>
</dbReference>
<keyword evidence="2" id="KW-0732">Signal</keyword>
<dbReference type="Gene3D" id="3.40.30.10">
    <property type="entry name" value="Glutaredoxin"/>
    <property type="match status" value="1"/>
</dbReference>
<dbReference type="InterPro" id="IPR013766">
    <property type="entry name" value="Thioredoxin_domain"/>
</dbReference>
<evidence type="ECO:0000256" key="1">
    <source>
        <dbReference type="ARBA" id="ARBA00005791"/>
    </source>
</evidence>
<keyword evidence="7" id="KW-0472">Membrane</keyword>
<reference evidence="10" key="1">
    <citation type="journal article" date="2019" name="Int. J. Syst. Evol. Microbiol.">
        <title>The Global Catalogue of Microorganisms (GCM) 10K type strain sequencing project: providing services to taxonomists for standard genome sequencing and annotation.</title>
        <authorList>
            <consortium name="The Broad Institute Genomics Platform"/>
            <consortium name="The Broad Institute Genome Sequencing Center for Infectious Disease"/>
            <person name="Wu L."/>
            <person name="Ma J."/>
        </authorList>
    </citation>
    <scope>NUCLEOTIDE SEQUENCE [LARGE SCALE GENOMIC DNA]</scope>
    <source>
        <strain evidence="10">JCM 17975</strain>
    </source>
</reference>
<dbReference type="SUPFAM" id="SSF52833">
    <property type="entry name" value="Thioredoxin-like"/>
    <property type="match status" value="1"/>
</dbReference>
<evidence type="ECO:0000256" key="6">
    <source>
        <dbReference type="SAM" id="MobiDB-lite"/>
    </source>
</evidence>
<evidence type="ECO:0000256" key="7">
    <source>
        <dbReference type="SAM" id="Phobius"/>
    </source>
</evidence>
<proteinExistence type="inferred from homology"/>
<organism evidence="9 10">
    <name type="scientific">Promicromonospora umidemergens</name>
    <dbReference type="NCBI Taxonomy" id="629679"/>
    <lineage>
        <taxon>Bacteria</taxon>
        <taxon>Bacillati</taxon>
        <taxon>Actinomycetota</taxon>
        <taxon>Actinomycetes</taxon>
        <taxon>Micrococcales</taxon>
        <taxon>Promicromonosporaceae</taxon>
        <taxon>Promicromonospora</taxon>
    </lineage>
</organism>
<feature type="compositionally biased region" description="Polar residues" evidence="6">
    <location>
        <begin position="1"/>
        <end position="11"/>
    </location>
</feature>
<dbReference type="EMBL" id="BAABHM010000030">
    <property type="protein sequence ID" value="GAA4718709.1"/>
    <property type="molecule type" value="Genomic_DNA"/>
</dbReference>
<evidence type="ECO:0000313" key="10">
    <source>
        <dbReference type="Proteomes" id="UP001500843"/>
    </source>
</evidence>
<name>A0ABP8XZJ1_9MICO</name>
<keyword evidence="5" id="KW-0676">Redox-active center</keyword>
<comment type="similarity">
    <text evidence="1">Belongs to the thioredoxin family. DsbA subfamily.</text>
</comment>
<keyword evidence="3" id="KW-0560">Oxidoreductase</keyword>
<sequence>MSNKRPTTNRPVNKRPAAKGPAPKRSAKPRLTSQRLLQIVLLVGVLALIGILVAAILSSEPETPASDAQVVRENSHVLNQASDEKAVLVEFLDFECEVCRAYYPTVEQLREEHADELTLVMRYFPIPGHTNSTTAAVAVEAAAGQGQLEPMYQRMYETQAEWGESQDTKADVFRGFAQDLRLDMDAFDTAVTDPATTERVQADFEEGRALGVEGTPTFFLDGERLEVETPDDLIQAVQAAIEE</sequence>
<dbReference type="InterPro" id="IPR036249">
    <property type="entry name" value="Thioredoxin-like_sf"/>
</dbReference>
<dbReference type="PANTHER" id="PTHR13887:SF14">
    <property type="entry name" value="DISULFIDE BOND FORMATION PROTEIN D"/>
    <property type="match status" value="1"/>
</dbReference>
<keyword evidence="7" id="KW-1133">Transmembrane helix</keyword>
<comment type="caution">
    <text evidence="9">The sequence shown here is derived from an EMBL/GenBank/DDBJ whole genome shotgun (WGS) entry which is preliminary data.</text>
</comment>
<protein>
    <recommendedName>
        <fullName evidence="8">Thioredoxin domain-containing protein</fullName>
    </recommendedName>
</protein>
<gene>
    <name evidence="9" type="ORF">GCM10023198_47890</name>
</gene>
<evidence type="ECO:0000256" key="3">
    <source>
        <dbReference type="ARBA" id="ARBA00023002"/>
    </source>
</evidence>
<accession>A0ABP8XZJ1</accession>